<dbReference type="InterPro" id="IPR006113">
    <property type="entry name" value="6PGDH_Gnd/GntZ"/>
</dbReference>
<accession>A0ABV8PX47</accession>
<dbReference type="RefSeq" id="WP_379013396.1">
    <property type="nucleotide sequence ID" value="NZ_JBHSDC010000012.1"/>
</dbReference>
<comment type="pathway">
    <text evidence="2 11 12">Carbohydrate degradation; pentose phosphate pathway; D-ribulose 5-phosphate from D-glucose 6-phosphate (oxidative stage): step 3/3.</text>
</comment>
<name>A0ABV8PX47_9BACT</name>
<reference evidence="15" key="1">
    <citation type="journal article" date="2019" name="Int. J. Syst. Evol. Microbiol.">
        <title>The Global Catalogue of Microorganisms (GCM) 10K type strain sequencing project: providing services to taxonomists for standard genome sequencing and annotation.</title>
        <authorList>
            <consortium name="The Broad Institute Genomics Platform"/>
            <consortium name="The Broad Institute Genome Sequencing Center for Infectious Disease"/>
            <person name="Wu L."/>
            <person name="Ma J."/>
        </authorList>
    </citation>
    <scope>NUCLEOTIDE SEQUENCE [LARGE SCALE GENOMIC DNA]</scope>
    <source>
        <strain evidence="15">CECT 8010</strain>
    </source>
</reference>
<organism evidence="14 15">
    <name type="scientific">Parasediminibacterium paludis</name>
    <dbReference type="NCBI Taxonomy" id="908966"/>
    <lineage>
        <taxon>Bacteria</taxon>
        <taxon>Pseudomonadati</taxon>
        <taxon>Bacteroidota</taxon>
        <taxon>Chitinophagia</taxon>
        <taxon>Chitinophagales</taxon>
        <taxon>Chitinophagaceae</taxon>
        <taxon>Parasediminibacterium</taxon>
    </lineage>
</organism>
<comment type="caution">
    <text evidence="14">The sequence shown here is derived from an EMBL/GenBank/DDBJ whole genome shotgun (WGS) entry which is preliminary data.</text>
</comment>
<evidence type="ECO:0000256" key="2">
    <source>
        <dbReference type="ARBA" id="ARBA00004874"/>
    </source>
</evidence>
<dbReference type="Gene3D" id="1.10.1040.10">
    <property type="entry name" value="N-(1-d-carboxylethyl)-l-norvaline Dehydrogenase, domain 2"/>
    <property type="match status" value="1"/>
</dbReference>
<evidence type="ECO:0000259" key="13">
    <source>
        <dbReference type="SMART" id="SM01350"/>
    </source>
</evidence>
<evidence type="ECO:0000256" key="11">
    <source>
        <dbReference type="PIRNR" id="PIRNR000109"/>
    </source>
</evidence>
<comment type="function">
    <text evidence="1 11">Catalyzes the oxidative decarboxylation of 6-phosphogluconate to ribulose 5-phosphate and CO(2), with concomitant reduction of NADP to NADPH.</text>
</comment>
<evidence type="ECO:0000256" key="12">
    <source>
        <dbReference type="RuleBase" id="RU000485"/>
    </source>
</evidence>
<gene>
    <name evidence="14" type="primary">gndA</name>
    <name evidence="14" type="ORF">ACFOW1_07850</name>
</gene>
<dbReference type="SMART" id="SM01350">
    <property type="entry name" value="6PGD"/>
    <property type="match status" value="1"/>
</dbReference>
<evidence type="ECO:0000256" key="4">
    <source>
        <dbReference type="ARBA" id="ARBA00011738"/>
    </source>
</evidence>
<comment type="catalytic activity">
    <reaction evidence="10 11 12">
        <text>6-phospho-D-gluconate + NADP(+) = D-ribulose 5-phosphate + CO2 + NADPH</text>
        <dbReference type="Rhea" id="RHEA:10116"/>
        <dbReference type="ChEBI" id="CHEBI:16526"/>
        <dbReference type="ChEBI" id="CHEBI:57783"/>
        <dbReference type="ChEBI" id="CHEBI:58121"/>
        <dbReference type="ChEBI" id="CHEBI:58349"/>
        <dbReference type="ChEBI" id="CHEBI:58759"/>
        <dbReference type="EC" id="1.1.1.44"/>
    </reaction>
</comment>
<dbReference type="InterPro" id="IPR006183">
    <property type="entry name" value="Pgluconate_DH"/>
</dbReference>
<dbReference type="SUPFAM" id="SSF51735">
    <property type="entry name" value="NAD(P)-binding Rossmann-fold domains"/>
    <property type="match status" value="1"/>
</dbReference>
<proteinExistence type="inferred from homology"/>
<dbReference type="GO" id="GO:0004616">
    <property type="term" value="F:phosphogluconate dehydrogenase (decarboxylating) activity"/>
    <property type="evidence" value="ECO:0007669"/>
    <property type="project" value="UniProtKB-EC"/>
</dbReference>
<keyword evidence="8 12" id="KW-0311">Gluconate utilization</keyword>
<dbReference type="SUPFAM" id="SSF48179">
    <property type="entry name" value="6-phosphogluconate dehydrogenase C-terminal domain-like"/>
    <property type="match status" value="1"/>
</dbReference>
<dbReference type="Proteomes" id="UP001595906">
    <property type="component" value="Unassembled WGS sequence"/>
</dbReference>
<evidence type="ECO:0000313" key="15">
    <source>
        <dbReference type="Proteomes" id="UP001595906"/>
    </source>
</evidence>
<evidence type="ECO:0000313" key="14">
    <source>
        <dbReference type="EMBL" id="MFC4231800.1"/>
    </source>
</evidence>
<dbReference type="PROSITE" id="PS00461">
    <property type="entry name" value="6PGD"/>
    <property type="match status" value="1"/>
</dbReference>
<dbReference type="NCBIfam" id="TIGR00873">
    <property type="entry name" value="gnd"/>
    <property type="match status" value="1"/>
</dbReference>
<evidence type="ECO:0000256" key="5">
    <source>
        <dbReference type="ARBA" id="ARBA00013011"/>
    </source>
</evidence>
<evidence type="ECO:0000256" key="8">
    <source>
        <dbReference type="ARBA" id="ARBA00023064"/>
    </source>
</evidence>
<evidence type="ECO:0000256" key="6">
    <source>
        <dbReference type="ARBA" id="ARBA00018193"/>
    </source>
</evidence>
<dbReference type="InterPro" id="IPR013328">
    <property type="entry name" value="6PGD_dom2"/>
</dbReference>
<dbReference type="PRINTS" id="PR00076">
    <property type="entry name" value="6PGDHDRGNASE"/>
</dbReference>
<keyword evidence="11 12" id="KW-0521">NADP</keyword>
<evidence type="ECO:0000256" key="3">
    <source>
        <dbReference type="ARBA" id="ARBA00008419"/>
    </source>
</evidence>
<dbReference type="EMBL" id="JBHSDC010000012">
    <property type="protein sequence ID" value="MFC4231800.1"/>
    <property type="molecule type" value="Genomic_DNA"/>
</dbReference>
<dbReference type="NCBIfam" id="NF006765">
    <property type="entry name" value="PRK09287.1"/>
    <property type="match status" value="1"/>
</dbReference>
<keyword evidence="9 11" id="KW-0570">Pentose shunt</keyword>
<evidence type="ECO:0000256" key="9">
    <source>
        <dbReference type="ARBA" id="ARBA00023126"/>
    </source>
</evidence>
<dbReference type="InterPro" id="IPR006184">
    <property type="entry name" value="6PGdom_BS"/>
</dbReference>
<dbReference type="InterPro" id="IPR006115">
    <property type="entry name" value="6PGDH_NADP-bd"/>
</dbReference>
<evidence type="ECO:0000256" key="1">
    <source>
        <dbReference type="ARBA" id="ARBA00002526"/>
    </source>
</evidence>
<evidence type="ECO:0000256" key="10">
    <source>
        <dbReference type="ARBA" id="ARBA00048640"/>
    </source>
</evidence>
<dbReference type="PIRSF" id="PIRSF000109">
    <property type="entry name" value="6PGD"/>
    <property type="match status" value="1"/>
</dbReference>
<dbReference type="Pfam" id="PF03446">
    <property type="entry name" value="NAD_binding_2"/>
    <property type="match status" value="1"/>
</dbReference>
<dbReference type="InterPro" id="IPR006114">
    <property type="entry name" value="6PGDH_C"/>
</dbReference>
<comment type="subunit">
    <text evidence="4 11">Homodimer.</text>
</comment>
<feature type="domain" description="6-phosphogluconate dehydrogenase C-terminal" evidence="13">
    <location>
        <begin position="180"/>
        <end position="469"/>
    </location>
</feature>
<comment type="similarity">
    <text evidence="3 11 12">Belongs to the 6-phosphogluconate dehydrogenase family.</text>
</comment>
<dbReference type="PANTHER" id="PTHR11811">
    <property type="entry name" value="6-PHOSPHOGLUCONATE DEHYDROGENASE"/>
    <property type="match status" value="1"/>
</dbReference>
<dbReference type="Pfam" id="PF00393">
    <property type="entry name" value="6PGD"/>
    <property type="match status" value="1"/>
</dbReference>
<evidence type="ECO:0000256" key="7">
    <source>
        <dbReference type="ARBA" id="ARBA00023002"/>
    </source>
</evidence>
<dbReference type="InterPro" id="IPR036291">
    <property type="entry name" value="NAD(P)-bd_dom_sf"/>
</dbReference>
<dbReference type="Gene3D" id="3.40.50.720">
    <property type="entry name" value="NAD(P)-binding Rossmann-like Domain"/>
    <property type="match status" value="1"/>
</dbReference>
<sequence>MSQKFDFAMIGLGVMGRNLLYNMADNGFAVVGFNKSAEKLKALEEDATPGTKVKGVTSLQEMVDLLAVPRKIILLVPAGAPVDEVLGSLQPLLQKDDVIIDAGNSHYTDTIRRMKEQAEFGFHFMGMGVSGGEEGARRGPSIMPGGDRSAYENVAPVLKAIAAKADGEPCVDYMGKGAAGHYVKMVHNGIEYAIMQILAEVYDILKRGKQFTNAELHDIFAKWNQGDLQSFLMEITADVFLQKDDKGEGDLVDKILDVAGSKGTGKWTSQSAMDMSVAIPVIDAAVSMRNISSLKEERVAASKLYDTVDHVIPTDKAVLVQQVHDALYSSIIICYAQGLAMLQKASVELDMDIPLQDAVKVWRAGCIIRSSMLGVFYNVCNSNPGISNILLAPEIVELVKTKLAGLRSTVLSAAIAGIPVMGLSNALSYFDAFITERLPLNLTQSQRDFFGAHTYKRIDVEGVFHTQWFSSTAQ</sequence>
<dbReference type="EC" id="1.1.1.44" evidence="5 11"/>
<dbReference type="Gene3D" id="1.20.5.320">
    <property type="entry name" value="6-Phosphogluconate Dehydrogenase, domain 3"/>
    <property type="match status" value="1"/>
</dbReference>
<keyword evidence="15" id="KW-1185">Reference proteome</keyword>
<dbReference type="InterPro" id="IPR008927">
    <property type="entry name" value="6-PGluconate_DH-like_C_sf"/>
</dbReference>
<protein>
    <recommendedName>
        <fullName evidence="6 11">6-phosphogluconate dehydrogenase, decarboxylating</fullName>
        <ecNumber evidence="5 11">1.1.1.44</ecNumber>
    </recommendedName>
</protein>
<keyword evidence="7 11" id="KW-0560">Oxidoreductase</keyword>